<dbReference type="InterPro" id="IPR014001">
    <property type="entry name" value="Helicase_ATP-bd"/>
</dbReference>
<dbReference type="FunFam" id="3.40.50.300:FF:000008">
    <property type="entry name" value="ATP-dependent RNA helicase RhlB"/>
    <property type="match status" value="1"/>
</dbReference>
<keyword evidence="2 8" id="KW-0547">Nucleotide-binding</keyword>
<feature type="compositionally biased region" description="Gly residues" evidence="9">
    <location>
        <begin position="186"/>
        <end position="196"/>
    </location>
</feature>
<gene>
    <name evidence="13" type="ORF">HERILL_LOCUS16227</name>
</gene>
<evidence type="ECO:0000256" key="5">
    <source>
        <dbReference type="ARBA" id="ARBA00022840"/>
    </source>
</evidence>
<dbReference type="EMBL" id="LR899015">
    <property type="protein sequence ID" value="CAD7093982.1"/>
    <property type="molecule type" value="Genomic_DNA"/>
</dbReference>
<dbReference type="Pfam" id="PF00271">
    <property type="entry name" value="Helicase_C"/>
    <property type="match status" value="1"/>
</dbReference>
<dbReference type="InterPro" id="IPR001650">
    <property type="entry name" value="Helicase_C-like"/>
</dbReference>
<keyword evidence="14" id="KW-1185">Reference proteome</keyword>
<evidence type="ECO:0000313" key="14">
    <source>
        <dbReference type="Proteomes" id="UP000594454"/>
    </source>
</evidence>
<keyword evidence="3 8" id="KW-0378">Hydrolase</keyword>
<evidence type="ECO:0000313" key="13">
    <source>
        <dbReference type="EMBL" id="CAD7093982.1"/>
    </source>
</evidence>
<dbReference type="OrthoDB" id="196131at2759"/>
<comment type="catalytic activity">
    <reaction evidence="6">
        <text>ATP + H2O = ADP + phosphate + H(+)</text>
        <dbReference type="Rhea" id="RHEA:13065"/>
        <dbReference type="ChEBI" id="CHEBI:15377"/>
        <dbReference type="ChEBI" id="CHEBI:15378"/>
        <dbReference type="ChEBI" id="CHEBI:30616"/>
        <dbReference type="ChEBI" id="CHEBI:43474"/>
        <dbReference type="ChEBI" id="CHEBI:456216"/>
        <dbReference type="EC" id="3.6.4.13"/>
    </reaction>
</comment>
<dbReference type="Gene3D" id="3.40.50.300">
    <property type="entry name" value="P-loop containing nucleotide triphosphate hydrolases"/>
    <property type="match status" value="2"/>
</dbReference>
<proteinExistence type="inferred from homology"/>
<feature type="compositionally biased region" description="Gly residues" evidence="9">
    <location>
        <begin position="159"/>
        <end position="171"/>
    </location>
</feature>
<organism evidence="13 14">
    <name type="scientific">Hermetia illucens</name>
    <name type="common">Black soldier fly</name>
    <dbReference type="NCBI Taxonomy" id="343691"/>
    <lineage>
        <taxon>Eukaryota</taxon>
        <taxon>Metazoa</taxon>
        <taxon>Ecdysozoa</taxon>
        <taxon>Arthropoda</taxon>
        <taxon>Hexapoda</taxon>
        <taxon>Insecta</taxon>
        <taxon>Pterygota</taxon>
        <taxon>Neoptera</taxon>
        <taxon>Endopterygota</taxon>
        <taxon>Diptera</taxon>
        <taxon>Brachycera</taxon>
        <taxon>Stratiomyomorpha</taxon>
        <taxon>Stratiomyidae</taxon>
        <taxon>Hermetiinae</taxon>
        <taxon>Hermetia</taxon>
    </lineage>
</organism>
<evidence type="ECO:0000256" key="4">
    <source>
        <dbReference type="ARBA" id="ARBA00022806"/>
    </source>
</evidence>
<dbReference type="InterPro" id="IPR027417">
    <property type="entry name" value="P-loop_NTPase"/>
</dbReference>
<dbReference type="SUPFAM" id="SSF52540">
    <property type="entry name" value="P-loop containing nucleoside triphosphate hydrolases"/>
    <property type="match status" value="1"/>
</dbReference>
<accession>A0A7R8V883</accession>
<dbReference type="InterPro" id="IPR000629">
    <property type="entry name" value="RNA-helicase_DEAD-box_CS"/>
</dbReference>
<evidence type="ECO:0000256" key="6">
    <source>
        <dbReference type="ARBA" id="ARBA00047984"/>
    </source>
</evidence>
<sequence length="700" mass="78161">MFVKLNDKQKRAFVSSEHFGKHRYHFVSRSGRVSSASSKTASFRPNSNSSSVVLTGISLRNQTPASLPTYNKGQPINSFIGHFPSFIKRFDILRNIVLVNSTRQLHSWNSNSRQDSLFDSEELDIKEKEMAPHDQYSRDHHSRSGGAAGRNFGHVPSGSRGGGGGDRGGVRNGRIQKPRMFDKGGKAGGMGRGNGDNGDVNLYDIDWSTVELQPFKKDFYKQHPTVKNRSPYDVEKYREENEITVRGPAPNPIQQFDEAYFPDYCMNEIRRQRYENPTPIQAQGWPIAMSGLNMVGIAKTGSGKTLGYILPAIVHINNQPPLQRGDGPIALVLAPTRELAQQIQQVATDFGSSSYVRNTCVFGGASRGGQARDLTRGCEIVIATPGRLIDFLSSGTTNLKRCTYLVLDEADRMLDMGFEPQIRKILGQIRPDRQTLMWSATWPKEVQQLAEDFLGDYIQINIGSLELSANHNIQQIIDICRETEKEEKLKDLLSKIYDNPDKPGKIIIFTETKRRVDHISRYIRSFGVRCGAIHGDKSQSERDYVLREFRTGKSNILVATDVAARGLDVDGIKYVINFDYPQSSEDYIHRIGRTGRSDTTGTSYTFFTNNNAKQSKALLQVLREANQEINPALEDMARSVRGNGDGGFRRYGTDGGNRYGNGGGGRSFGGRDRNGGGYGNNQSYNQNNNRNGEAKHIKFD</sequence>
<feature type="compositionally biased region" description="Basic and acidic residues" evidence="9">
    <location>
        <begin position="129"/>
        <end position="139"/>
    </location>
</feature>
<feature type="domain" description="Helicase C-terminal" evidence="11">
    <location>
        <begin position="488"/>
        <end position="637"/>
    </location>
</feature>
<dbReference type="GO" id="GO:0031047">
    <property type="term" value="P:regulatory ncRNA-mediated gene silencing"/>
    <property type="evidence" value="ECO:0007669"/>
    <property type="project" value="UniProtKB-ARBA"/>
</dbReference>
<feature type="domain" description="Helicase ATP-binding" evidence="10">
    <location>
        <begin position="285"/>
        <end position="460"/>
    </location>
</feature>
<feature type="region of interest" description="Disordered" evidence="9">
    <location>
        <begin position="129"/>
        <end position="196"/>
    </location>
</feature>
<dbReference type="SMART" id="SM00490">
    <property type="entry name" value="HELICc"/>
    <property type="match status" value="1"/>
</dbReference>
<evidence type="ECO:0000256" key="9">
    <source>
        <dbReference type="SAM" id="MobiDB-lite"/>
    </source>
</evidence>
<dbReference type="PROSITE" id="PS51195">
    <property type="entry name" value="Q_MOTIF"/>
    <property type="match status" value="1"/>
</dbReference>
<protein>
    <recommendedName>
        <fullName evidence="1">RNA helicase</fullName>
        <ecNumber evidence="1">3.6.4.13</ecNumber>
    </recommendedName>
</protein>
<keyword evidence="4 8" id="KW-0347">Helicase</keyword>
<dbReference type="Proteomes" id="UP000594454">
    <property type="component" value="Chromosome 7"/>
</dbReference>
<dbReference type="FunCoup" id="A0A7R8V883">
    <property type="interactions" value="1080"/>
</dbReference>
<evidence type="ECO:0000256" key="8">
    <source>
        <dbReference type="RuleBase" id="RU000492"/>
    </source>
</evidence>
<evidence type="ECO:0000256" key="2">
    <source>
        <dbReference type="ARBA" id="ARBA00022741"/>
    </source>
</evidence>
<dbReference type="PANTHER" id="PTHR47958">
    <property type="entry name" value="ATP-DEPENDENT RNA HELICASE DBP3"/>
    <property type="match status" value="1"/>
</dbReference>
<dbReference type="PROSITE" id="PS00039">
    <property type="entry name" value="DEAD_ATP_HELICASE"/>
    <property type="match status" value="1"/>
</dbReference>
<feature type="domain" description="DEAD-box RNA helicase Q" evidence="12">
    <location>
        <begin position="254"/>
        <end position="282"/>
    </location>
</feature>
<dbReference type="Pfam" id="PF00270">
    <property type="entry name" value="DEAD"/>
    <property type="match status" value="1"/>
</dbReference>
<name>A0A7R8V883_HERIL</name>
<dbReference type="FunFam" id="3.40.50.300:FF:000079">
    <property type="entry name" value="probable ATP-dependent RNA helicase DDX17"/>
    <property type="match status" value="1"/>
</dbReference>
<evidence type="ECO:0000259" key="11">
    <source>
        <dbReference type="PROSITE" id="PS51194"/>
    </source>
</evidence>
<dbReference type="SMART" id="SM00487">
    <property type="entry name" value="DEXDc"/>
    <property type="match status" value="1"/>
</dbReference>
<reference evidence="13 14" key="1">
    <citation type="submission" date="2020-11" db="EMBL/GenBank/DDBJ databases">
        <authorList>
            <person name="Wallbank WR R."/>
            <person name="Pardo Diaz C."/>
            <person name="Kozak K."/>
            <person name="Martin S."/>
            <person name="Jiggins C."/>
            <person name="Moest M."/>
            <person name="Warren A I."/>
            <person name="Generalovic N T."/>
            <person name="Byers J.R.P. K."/>
            <person name="Montejo-Kovacevich G."/>
            <person name="Yen C E."/>
        </authorList>
    </citation>
    <scope>NUCLEOTIDE SEQUENCE [LARGE SCALE GENOMIC DNA]</scope>
</reference>
<keyword evidence="5 8" id="KW-0067">ATP-binding</keyword>
<dbReference type="GO" id="GO:0003724">
    <property type="term" value="F:RNA helicase activity"/>
    <property type="evidence" value="ECO:0007669"/>
    <property type="project" value="UniProtKB-EC"/>
</dbReference>
<dbReference type="InParanoid" id="A0A7R8V883"/>
<dbReference type="CDD" id="cd17966">
    <property type="entry name" value="DEADc_DDX5_DDX17"/>
    <property type="match status" value="1"/>
</dbReference>
<dbReference type="InterPro" id="IPR014014">
    <property type="entry name" value="RNA_helicase_DEAD_Q_motif"/>
</dbReference>
<dbReference type="EC" id="3.6.4.13" evidence="1"/>
<feature type="compositionally biased region" description="Gly residues" evidence="9">
    <location>
        <begin position="653"/>
        <end position="668"/>
    </location>
</feature>
<evidence type="ECO:0000256" key="7">
    <source>
        <dbReference type="PROSITE-ProRule" id="PRU00552"/>
    </source>
</evidence>
<dbReference type="AlphaFoldDB" id="A0A7R8V883"/>
<dbReference type="CDD" id="cd18787">
    <property type="entry name" value="SF2_C_DEAD"/>
    <property type="match status" value="1"/>
</dbReference>
<feature type="short sequence motif" description="Q motif" evidence="7">
    <location>
        <begin position="254"/>
        <end position="282"/>
    </location>
</feature>
<dbReference type="InterPro" id="IPR011545">
    <property type="entry name" value="DEAD/DEAH_box_helicase_dom"/>
</dbReference>
<dbReference type="GO" id="GO:0005524">
    <property type="term" value="F:ATP binding"/>
    <property type="evidence" value="ECO:0007669"/>
    <property type="project" value="UniProtKB-KW"/>
</dbReference>
<evidence type="ECO:0000259" key="12">
    <source>
        <dbReference type="PROSITE" id="PS51195"/>
    </source>
</evidence>
<dbReference type="PROSITE" id="PS51192">
    <property type="entry name" value="HELICASE_ATP_BIND_1"/>
    <property type="match status" value="1"/>
</dbReference>
<feature type="compositionally biased region" description="Low complexity" evidence="9">
    <location>
        <begin position="680"/>
        <end position="691"/>
    </location>
</feature>
<comment type="similarity">
    <text evidence="8">Belongs to the DEAD box helicase family.</text>
</comment>
<dbReference type="GO" id="GO:0016787">
    <property type="term" value="F:hydrolase activity"/>
    <property type="evidence" value="ECO:0007669"/>
    <property type="project" value="UniProtKB-KW"/>
</dbReference>
<dbReference type="PROSITE" id="PS51194">
    <property type="entry name" value="HELICASE_CTER"/>
    <property type="match status" value="1"/>
</dbReference>
<evidence type="ECO:0000256" key="3">
    <source>
        <dbReference type="ARBA" id="ARBA00022801"/>
    </source>
</evidence>
<evidence type="ECO:0000259" key="10">
    <source>
        <dbReference type="PROSITE" id="PS51192"/>
    </source>
</evidence>
<evidence type="ECO:0000256" key="1">
    <source>
        <dbReference type="ARBA" id="ARBA00012552"/>
    </source>
</evidence>
<dbReference type="GO" id="GO:0003676">
    <property type="term" value="F:nucleic acid binding"/>
    <property type="evidence" value="ECO:0007669"/>
    <property type="project" value="InterPro"/>
</dbReference>
<feature type="region of interest" description="Disordered" evidence="9">
    <location>
        <begin position="638"/>
        <end position="700"/>
    </location>
</feature>